<keyword evidence="6" id="KW-1185">Reference proteome</keyword>
<dbReference type="PANTHER" id="PTHR43201">
    <property type="entry name" value="ACYL-COA SYNTHETASE"/>
    <property type="match status" value="1"/>
</dbReference>
<dbReference type="InterPro" id="IPR000873">
    <property type="entry name" value="AMP-dep_synth/lig_dom"/>
</dbReference>
<dbReference type="Gene3D" id="3.40.50.12780">
    <property type="entry name" value="N-terminal domain of ligase-like"/>
    <property type="match status" value="1"/>
</dbReference>
<dbReference type="Gene3D" id="3.30.300.30">
    <property type="match status" value="1"/>
</dbReference>
<evidence type="ECO:0000259" key="3">
    <source>
        <dbReference type="Pfam" id="PF00501"/>
    </source>
</evidence>
<evidence type="ECO:0000313" key="5">
    <source>
        <dbReference type="EMBL" id="NGY04901.1"/>
    </source>
</evidence>
<dbReference type="RefSeq" id="WP_166255192.1">
    <property type="nucleotide sequence ID" value="NZ_JAAMOW010000004.1"/>
</dbReference>
<sequence>MNISMILDMAAEAFGDRVAVVCGDQRYTYAELRACALRAAARIKASGAAYVALLDTASPAAPVAIYAAAYAAVPYVPLNYRLTAPELNELAERITPALLITTPEYGKLLTPRDDLQLIMRDEFLSLPDADGDTPQPSEDPRDIAVQLFTSGTTGKPKAAILRHENLMSYIVGTVEFGSADESDAIVVTVPPYHIAGISAVLSSTYACRRMVLLANFEPGAWLAAMRSEQVSNAFLVPTMLSRIVDHLQASGEAPELPALRALAYGGGKMPLSTIAKAMELFPGVDFTNAYGLTETSSTIAVLGPDDHRAAAASSDPLVQRRLASVGKPAAVELQIRDDDGKLLGPEEAGLVFVRGPQVSGEYLSLGSQLDADGWFPTKDRGYLDAEGYLFLDGRADDVIVRGGENISPGEIEDVLLSHAAVADVACVAIPDEQWGEAVAAAIVLHPGGSASETELQDLVRTALRSSRVPQRIVFKDALPYNETGKVLRRVIRQELAALAGAAS</sequence>
<evidence type="ECO:0000256" key="1">
    <source>
        <dbReference type="ARBA" id="ARBA00006432"/>
    </source>
</evidence>
<comment type="similarity">
    <text evidence="1">Belongs to the ATP-dependent AMP-binding enzyme family.</text>
</comment>
<dbReference type="InterPro" id="IPR042099">
    <property type="entry name" value="ANL_N_sf"/>
</dbReference>
<feature type="domain" description="AMP-binding enzyme C-terminal" evidence="4">
    <location>
        <begin position="410"/>
        <end position="485"/>
    </location>
</feature>
<comment type="caution">
    <text evidence="5">The sequence shown here is derived from an EMBL/GenBank/DDBJ whole genome shotgun (WGS) entry which is preliminary data.</text>
</comment>
<protein>
    <submittedName>
        <fullName evidence="5">AMP-binding protein</fullName>
    </submittedName>
</protein>
<gene>
    <name evidence="5" type="ORF">G7Y85_08990</name>
</gene>
<dbReference type="GO" id="GO:0006631">
    <property type="term" value="P:fatty acid metabolic process"/>
    <property type="evidence" value="ECO:0007669"/>
    <property type="project" value="TreeGrafter"/>
</dbReference>
<proteinExistence type="inferred from homology"/>
<dbReference type="InterPro" id="IPR025110">
    <property type="entry name" value="AMP-bd_C"/>
</dbReference>
<evidence type="ECO:0000256" key="2">
    <source>
        <dbReference type="ARBA" id="ARBA00022598"/>
    </source>
</evidence>
<dbReference type="InterPro" id="IPR045851">
    <property type="entry name" value="AMP-bd_C_sf"/>
</dbReference>
<keyword evidence="2" id="KW-0436">Ligase</keyword>
<accession>A0A6M2BRQ9</accession>
<reference evidence="5 6" key="1">
    <citation type="journal article" date="2014" name="Int. J. Syst. Evol. Microbiol.">
        <title>Solimonas terrae sp. nov., isolated from soil.</title>
        <authorList>
            <person name="Kim S.J."/>
            <person name="Moon J.Y."/>
            <person name="Weon H.Y."/>
            <person name="Ahn J.H."/>
            <person name="Chen W.M."/>
            <person name="Kwon S.W."/>
        </authorList>
    </citation>
    <scope>NUCLEOTIDE SEQUENCE [LARGE SCALE GENOMIC DNA]</scope>
    <source>
        <strain evidence="5 6">KIS83-12</strain>
    </source>
</reference>
<dbReference type="FunFam" id="3.30.300.30:FF:000008">
    <property type="entry name" value="2,3-dihydroxybenzoate-AMP ligase"/>
    <property type="match status" value="1"/>
</dbReference>
<feature type="domain" description="AMP-dependent synthetase/ligase" evidence="3">
    <location>
        <begin position="9"/>
        <end position="363"/>
    </location>
</feature>
<dbReference type="Pfam" id="PF13193">
    <property type="entry name" value="AMP-binding_C"/>
    <property type="match status" value="1"/>
</dbReference>
<dbReference type="GO" id="GO:0031956">
    <property type="term" value="F:medium-chain fatty acid-CoA ligase activity"/>
    <property type="evidence" value="ECO:0007669"/>
    <property type="project" value="TreeGrafter"/>
</dbReference>
<dbReference type="Proteomes" id="UP000472676">
    <property type="component" value="Unassembled WGS sequence"/>
</dbReference>
<dbReference type="EMBL" id="JAAMOW010000004">
    <property type="protein sequence ID" value="NGY04901.1"/>
    <property type="molecule type" value="Genomic_DNA"/>
</dbReference>
<dbReference type="SUPFAM" id="SSF56801">
    <property type="entry name" value="Acetyl-CoA synthetase-like"/>
    <property type="match status" value="1"/>
</dbReference>
<dbReference type="AlphaFoldDB" id="A0A6M2BRQ9"/>
<organism evidence="5 6">
    <name type="scientific">Solimonas terrae</name>
    <dbReference type="NCBI Taxonomy" id="1396819"/>
    <lineage>
        <taxon>Bacteria</taxon>
        <taxon>Pseudomonadati</taxon>
        <taxon>Pseudomonadota</taxon>
        <taxon>Gammaproteobacteria</taxon>
        <taxon>Nevskiales</taxon>
        <taxon>Nevskiaceae</taxon>
        <taxon>Solimonas</taxon>
    </lineage>
</organism>
<name>A0A6M2BRQ9_9GAMM</name>
<evidence type="ECO:0000259" key="4">
    <source>
        <dbReference type="Pfam" id="PF13193"/>
    </source>
</evidence>
<dbReference type="PANTHER" id="PTHR43201:SF32">
    <property type="entry name" value="2-SUCCINYLBENZOATE--COA LIGASE, CHLOROPLASTIC_PEROXISOMAL"/>
    <property type="match status" value="1"/>
</dbReference>
<dbReference type="Pfam" id="PF00501">
    <property type="entry name" value="AMP-binding"/>
    <property type="match status" value="1"/>
</dbReference>
<evidence type="ECO:0000313" key="6">
    <source>
        <dbReference type="Proteomes" id="UP000472676"/>
    </source>
</evidence>
<dbReference type="CDD" id="cd04433">
    <property type="entry name" value="AFD_class_I"/>
    <property type="match status" value="1"/>
</dbReference>